<keyword evidence="3" id="KW-0489">Methyltransferase</keyword>
<dbReference type="GO" id="GO:0032259">
    <property type="term" value="P:methylation"/>
    <property type="evidence" value="ECO:0007669"/>
    <property type="project" value="UniProtKB-KW"/>
</dbReference>
<reference evidence="3" key="1">
    <citation type="submission" date="2020-04" db="EMBL/GenBank/DDBJ databases">
        <authorList>
            <person name="Zhang T."/>
        </authorList>
    </citation>
    <scope>NUCLEOTIDE SEQUENCE</scope>
    <source>
        <strain evidence="3">HKST-UBA01</strain>
    </source>
</reference>
<name>A0A956RR19_UNCEI</name>
<comment type="caution">
    <text evidence="3">The sequence shown here is derived from an EMBL/GenBank/DDBJ whole genome shotgun (WGS) entry which is preliminary data.</text>
</comment>
<protein>
    <submittedName>
        <fullName evidence="3">Class I SAM-dependent methyltransferase</fullName>
    </submittedName>
</protein>
<dbReference type="Gene3D" id="3.40.50.150">
    <property type="entry name" value="Vaccinia Virus protein VP39"/>
    <property type="match status" value="1"/>
</dbReference>
<keyword evidence="1" id="KW-0808">Transferase</keyword>
<evidence type="ECO:0000256" key="1">
    <source>
        <dbReference type="ARBA" id="ARBA00022679"/>
    </source>
</evidence>
<dbReference type="PANTHER" id="PTHR43861">
    <property type="entry name" value="TRANS-ACONITATE 2-METHYLTRANSFERASE-RELATED"/>
    <property type="match status" value="1"/>
</dbReference>
<feature type="domain" description="Methyltransferase" evidence="2">
    <location>
        <begin position="49"/>
        <end position="148"/>
    </location>
</feature>
<dbReference type="Gene3D" id="2.20.25.110">
    <property type="entry name" value="S-adenosyl-L-methionine-dependent methyltransferases"/>
    <property type="match status" value="1"/>
</dbReference>
<dbReference type="Proteomes" id="UP000697710">
    <property type="component" value="Unassembled WGS sequence"/>
</dbReference>
<evidence type="ECO:0000259" key="2">
    <source>
        <dbReference type="Pfam" id="PF13649"/>
    </source>
</evidence>
<dbReference type="Pfam" id="PF13649">
    <property type="entry name" value="Methyltransf_25"/>
    <property type="match status" value="1"/>
</dbReference>
<dbReference type="SUPFAM" id="SSF53335">
    <property type="entry name" value="S-adenosyl-L-methionine-dependent methyltransferases"/>
    <property type="match status" value="1"/>
</dbReference>
<evidence type="ECO:0000313" key="3">
    <source>
        <dbReference type="EMBL" id="MCA9729883.1"/>
    </source>
</evidence>
<dbReference type="EMBL" id="JAGQHR010000883">
    <property type="protein sequence ID" value="MCA9729883.1"/>
    <property type="molecule type" value="Genomic_DNA"/>
</dbReference>
<accession>A0A956RR19</accession>
<evidence type="ECO:0000313" key="4">
    <source>
        <dbReference type="Proteomes" id="UP000697710"/>
    </source>
</evidence>
<organism evidence="3 4">
    <name type="scientific">Eiseniibacteriota bacterium</name>
    <dbReference type="NCBI Taxonomy" id="2212470"/>
    <lineage>
        <taxon>Bacteria</taxon>
        <taxon>Candidatus Eiseniibacteriota</taxon>
    </lineage>
</organism>
<gene>
    <name evidence="3" type="ORF">KC729_19525</name>
</gene>
<reference evidence="3" key="2">
    <citation type="journal article" date="2021" name="Microbiome">
        <title>Successional dynamics and alternative stable states in a saline activated sludge microbial community over 9 years.</title>
        <authorList>
            <person name="Wang Y."/>
            <person name="Ye J."/>
            <person name="Ju F."/>
            <person name="Liu L."/>
            <person name="Boyd J.A."/>
            <person name="Deng Y."/>
            <person name="Parks D.H."/>
            <person name="Jiang X."/>
            <person name="Yin X."/>
            <person name="Woodcroft B.J."/>
            <person name="Tyson G.W."/>
            <person name="Hugenholtz P."/>
            <person name="Polz M.F."/>
            <person name="Zhang T."/>
        </authorList>
    </citation>
    <scope>NUCLEOTIDE SEQUENCE</scope>
    <source>
        <strain evidence="3">HKST-UBA01</strain>
    </source>
</reference>
<dbReference type="InterPro" id="IPR029063">
    <property type="entry name" value="SAM-dependent_MTases_sf"/>
</dbReference>
<dbReference type="CDD" id="cd02440">
    <property type="entry name" value="AdoMet_MTases"/>
    <property type="match status" value="1"/>
</dbReference>
<sequence>MGRARDPYVQFAPFYDRWQSLYAKPFSLGMTLRMRQAIAEWPPPERSLLDLACGTGTLAHWWARRHSRWEVWGVDRSAAMIERARQSTAKGGRLHRPPTFLVQDLTQLRLERRFGMVTCFFDSLNHVTRTQDLARILRGAYRALLPGGIFVFDLLDEDSFEEVFSTPSVVHDRNLFVAVETGCEVRRGSLHGLARFHFFNRDGERWDRHDWDIHERCWTRAEFDPMIRAAGLEIVHVQLIDPEEQPEVFVPRRLYVVRRAA</sequence>
<dbReference type="AlphaFoldDB" id="A0A956RR19"/>
<dbReference type="InterPro" id="IPR041698">
    <property type="entry name" value="Methyltransf_25"/>
</dbReference>
<dbReference type="GO" id="GO:0008168">
    <property type="term" value="F:methyltransferase activity"/>
    <property type="evidence" value="ECO:0007669"/>
    <property type="project" value="UniProtKB-KW"/>
</dbReference>
<proteinExistence type="predicted"/>